<dbReference type="Gene3D" id="1.20.58.1610">
    <property type="entry name" value="NADH:ubiquinone/plastoquinone oxidoreductase, chain 3"/>
    <property type="match status" value="1"/>
</dbReference>
<dbReference type="GO" id="GO:0005886">
    <property type="term" value="C:plasma membrane"/>
    <property type="evidence" value="ECO:0007669"/>
    <property type="project" value="UniProtKB-SubCell"/>
</dbReference>
<protein>
    <recommendedName>
        <fullName evidence="11">NADH-quinone oxidoreductase subunit A</fullName>
        <ecNumber evidence="11">7.1.1.-</ecNumber>
    </recommendedName>
    <alternativeName>
        <fullName evidence="11">NADH dehydrogenase I subunit A</fullName>
    </alternativeName>
    <alternativeName>
        <fullName evidence="11">NDH-1 subunit A</fullName>
    </alternativeName>
    <alternativeName>
        <fullName evidence="11">NUO1</fullName>
    </alternativeName>
</protein>
<dbReference type="EMBL" id="JAEKNN010000025">
    <property type="protein sequence ID" value="MBJ7608782.1"/>
    <property type="molecule type" value="Genomic_DNA"/>
</dbReference>
<keyword evidence="5 11" id="KW-0812">Transmembrane</keyword>
<evidence type="ECO:0000256" key="5">
    <source>
        <dbReference type="ARBA" id="ARBA00022692"/>
    </source>
</evidence>
<keyword evidence="8 11" id="KW-1133">Transmembrane helix</keyword>
<dbReference type="PANTHER" id="PTHR11058:SF22">
    <property type="entry name" value="NADH-QUINONE OXIDOREDUCTASE SUBUNIT A"/>
    <property type="match status" value="1"/>
</dbReference>
<dbReference type="InterPro" id="IPR000440">
    <property type="entry name" value="NADH_UbQ/plastoQ_OxRdtase_su3"/>
</dbReference>
<dbReference type="PANTHER" id="PTHR11058">
    <property type="entry name" value="NADH-UBIQUINONE OXIDOREDUCTASE CHAIN 3"/>
    <property type="match status" value="1"/>
</dbReference>
<dbReference type="Proteomes" id="UP000614410">
    <property type="component" value="Unassembled WGS sequence"/>
</dbReference>
<reference evidence="13 14" key="1">
    <citation type="submission" date="2020-10" db="EMBL/GenBank/DDBJ databases">
        <title>Ca. Dormibacterota MAGs.</title>
        <authorList>
            <person name="Montgomery K."/>
        </authorList>
    </citation>
    <scope>NUCLEOTIDE SEQUENCE [LARGE SCALE GENOMIC DNA]</scope>
    <source>
        <strain evidence="13">Mitchell_Peninsula_5</strain>
    </source>
</reference>
<evidence type="ECO:0000256" key="9">
    <source>
        <dbReference type="ARBA" id="ARBA00023027"/>
    </source>
</evidence>
<comment type="catalytic activity">
    <reaction evidence="11 12">
        <text>a quinone + NADH + 5 H(+)(in) = a quinol + NAD(+) + 4 H(+)(out)</text>
        <dbReference type="Rhea" id="RHEA:57888"/>
        <dbReference type="ChEBI" id="CHEBI:15378"/>
        <dbReference type="ChEBI" id="CHEBI:24646"/>
        <dbReference type="ChEBI" id="CHEBI:57540"/>
        <dbReference type="ChEBI" id="CHEBI:57945"/>
        <dbReference type="ChEBI" id="CHEBI:132124"/>
    </reaction>
</comment>
<dbReference type="GO" id="GO:0050136">
    <property type="term" value="F:NADH dehydrogenase (quinone) (non-electrogenic) activity"/>
    <property type="evidence" value="ECO:0007669"/>
    <property type="project" value="UniProtKB-UniRule"/>
</dbReference>
<dbReference type="AlphaFoldDB" id="A0A934N991"/>
<evidence type="ECO:0000256" key="11">
    <source>
        <dbReference type="HAMAP-Rule" id="MF_01394"/>
    </source>
</evidence>
<dbReference type="EC" id="7.1.1.-" evidence="11"/>
<feature type="transmembrane region" description="Helical" evidence="11">
    <location>
        <begin position="6"/>
        <end position="29"/>
    </location>
</feature>
<sequence>MLSDFAPILVFLAVCVAFGAGVQALASWFGPRRPSAAKDLPYECGIVPVESARRRFSVSFYVTAMLFIIFDVESIFLLPWATIVRQLKVFGVVEMGVFIAALLIGLIYVWAKGALRWD</sequence>
<comment type="similarity">
    <text evidence="2 11 12">Belongs to the complex I subunit 3 family.</text>
</comment>
<evidence type="ECO:0000256" key="4">
    <source>
        <dbReference type="ARBA" id="ARBA00022475"/>
    </source>
</evidence>
<evidence type="ECO:0000256" key="10">
    <source>
        <dbReference type="ARBA" id="ARBA00023136"/>
    </source>
</evidence>
<evidence type="ECO:0000256" key="1">
    <source>
        <dbReference type="ARBA" id="ARBA00004141"/>
    </source>
</evidence>
<evidence type="ECO:0000256" key="3">
    <source>
        <dbReference type="ARBA" id="ARBA00022448"/>
    </source>
</evidence>
<dbReference type="InterPro" id="IPR038430">
    <property type="entry name" value="NDAH_ubi_oxred_su3_sf"/>
</dbReference>
<dbReference type="GO" id="GO:0048038">
    <property type="term" value="F:quinone binding"/>
    <property type="evidence" value="ECO:0007669"/>
    <property type="project" value="UniProtKB-KW"/>
</dbReference>
<evidence type="ECO:0000313" key="14">
    <source>
        <dbReference type="Proteomes" id="UP000614410"/>
    </source>
</evidence>
<organism evidence="13 14">
    <name type="scientific">Candidatus Amunia macphersoniae</name>
    <dbReference type="NCBI Taxonomy" id="3127014"/>
    <lineage>
        <taxon>Bacteria</taxon>
        <taxon>Bacillati</taxon>
        <taxon>Candidatus Dormiibacterota</taxon>
        <taxon>Candidatus Dormibacteria</taxon>
        <taxon>Candidatus Aeolococcales</taxon>
        <taxon>Candidatus Aeolococcaceae</taxon>
        <taxon>Candidatus Amunia</taxon>
    </lineage>
</organism>
<evidence type="ECO:0000256" key="2">
    <source>
        <dbReference type="ARBA" id="ARBA00008472"/>
    </source>
</evidence>
<dbReference type="GO" id="GO:0008137">
    <property type="term" value="F:NADH dehydrogenase (ubiquinone) activity"/>
    <property type="evidence" value="ECO:0007669"/>
    <property type="project" value="InterPro"/>
</dbReference>
<evidence type="ECO:0000313" key="13">
    <source>
        <dbReference type="EMBL" id="MBJ7608782.1"/>
    </source>
</evidence>
<evidence type="ECO:0000256" key="12">
    <source>
        <dbReference type="RuleBase" id="RU003639"/>
    </source>
</evidence>
<comment type="subcellular location">
    <subcellularLocation>
        <location evidence="11 12">Cell membrane</location>
        <topology evidence="11 12">Multi-pass membrane protein</topology>
    </subcellularLocation>
    <subcellularLocation>
        <location evidence="1">Membrane</location>
        <topology evidence="1">Multi-pass membrane protein</topology>
    </subcellularLocation>
</comment>
<keyword evidence="11" id="KW-0830">Ubiquinone</keyword>
<evidence type="ECO:0000256" key="6">
    <source>
        <dbReference type="ARBA" id="ARBA00022719"/>
    </source>
</evidence>
<keyword evidence="10 11" id="KW-0472">Membrane</keyword>
<name>A0A934N991_9BACT</name>
<accession>A0A934N991</accession>
<feature type="transmembrane region" description="Helical" evidence="11">
    <location>
        <begin position="89"/>
        <end position="111"/>
    </location>
</feature>
<keyword evidence="9 11" id="KW-0520">NAD</keyword>
<feature type="transmembrane region" description="Helical" evidence="11">
    <location>
        <begin position="60"/>
        <end position="83"/>
    </location>
</feature>
<proteinExistence type="inferred from homology"/>
<keyword evidence="4 11" id="KW-1003">Cell membrane</keyword>
<dbReference type="GO" id="GO:0030964">
    <property type="term" value="C:NADH dehydrogenase complex"/>
    <property type="evidence" value="ECO:0007669"/>
    <property type="project" value="TreeGrafter"/>
</dbReference>
<evidence type="ECO:0000256" key="7">
    <source>
        <dbReference type="ARBA" id="ARBA00022967"/>
    </source>
</evidence>
<comment type="subunit">
    <text evidence="11">NDH-1 is composed of 14 different subunits. Subunits NuoA, H, J, K, L, M, N constitute the membrane sector of the complex.</text>
</comment>
<dbReference type="HAMAP" id="MF_01394">
    <property type="entry name" value="NDH1_NuoA"/>
    <property type="match status" value="1"/>
</dbReference>
<comment type="function">
    <text evidence="11">NDH-1 shuttles electrons from NADH, via FMN and iron-sulfur (Fe-S) centers, to quinones in the respiratory chain. The immediate electron acceptor for the enzyme in this species is believed to be ubiquinone. Couples the redox reaction to proton translocation (for every two electrons transferred, four hydrogen ions are translocated across the cytoplasmic membrane), and thus conserves the redox energy in a proton gradient.</text>
</comment>
<keyword evidence="3 11" id="KW-0813">Transport</keyword>
<dbReference type="Pfam" id="PF00507">
    <property type="entry name" value="Oxidored_q4"/>
    <property type="match status" value="1"/>
</dbReference>
<keyword evidence="6 11" id="KW-0874">Quinone</keyword>
<gene>
    <name evidence="11" type="primary">nuoA</name>
    <name evidence="13" type="ORF">JF887_05040</name>
</gene>
<comment type="caution">
    <text evidence="13">The sequence shown here is derived from an EMBL/GenBank/DDBJ whole genome shotgun (WGS) entry which is preliminary data.</text>
</comment>
<evidence type="ECO:0000256" key="8">
    <source>
        <dbReference type="ARBA" id="ARBA00022989"/>
    </source>
</evidence>
<dbReference type="InterPro" id="IPR023043">
    <property type="entry name" value="NAD(P)H_OxRDtase_bac/plastid"/>
</dbReference>
<keyword evidence="7 11" id="KW-1278">Translocase</keyword>